<dbReference type="InterPro" id="IPR008271">
    <property type="entry name" value="Ser/Thr_kinase_AS"/>
</dbReference>
<dbReference type="InterPro" id="IPR003018">
    <property type="entry name" value="GAF"/>
</dbReference>
<dbReference type="SMART" id="SM00388">
    <property type="entry name" value="HisKA"/>
    <property type="match status" value="1"/>
</dbReference>
<dbReference type="Pfam" id="PF00512">
    <property type="entry name" value="HisKA"/>
    <property type="match status" value="1"/>
</dbReference>
<evidence type="ECO:0000256" key="1">
    <source>
        <dbReference type="ARBA" id="ARBA00000085"/>
    </source>
</evidence>
<dbReference type="Pfam" id="PF02518">
    <property type="entry name" value="HATPase_c"/>
    <property type="match status" value="1"/>
</dbReference>
<feature type="domain" description="Histidine kinase" evidence="5">
    <location>
        <begin position="1682"/>
        <end position="1900"/>
    </location>
</feature>
<protein>
    <recommendedName>
        <fullName evidence="2">histidine kinase</fullName>
        <ecNumber evidence="2">2.7.13.3</ecNumber>
    </recommendedName>
</protein>
<dbReference type="RefSeq" id="WP_269032418.1">
    <property type="nucleotide sequence ID" value="NZ_CP114040.1"/>
</dbReference>
<proteinExistence type="predicted"/>
<dbReference type="InterPro" id="IPR000719">
    <property type="entry name" value="Prot_kinase_dom"/>
</dbReference>
<dbReference type="Pfam" id="PF01590">
    <property type="entry name" value="GAF"/>
    <property type="match status" value="1"/>
</dbReference>
<evidence type="ECO:0000313" key="7">
    <source>
        <dbReference type="Proteomes" id="UP001164459"/>
    </source>
</evidence>
<dbReference type="PRINTS" id="PR00344">
    <property type="entry name" value="BCTRLSENSOR"/>
</dbReference>
<dbReference type="SMART" id="SM00220">
    <property type="entry name" value="S_TKc"/>
    <property type="match status" value="1"/>
</dbReference>
<dbReference type="SMART" id="SM00065">
    <property type="entry name" value="GAF"/>
    <property type="match status" value="2"/>
</dbReference>
<dbReference type="InterPro" id="IPR036890">
    <property type="entry name" value="HATPase_C_sf"/>
</dbReference>
<dbReference type="CDD" id="cd14014">
    <property type="entry name" value="STKc_PknB_like"/>
    <property type="match status" value="1"/>
</dbReference>
<sequence>MDFARGARHGYPVGDAGTADPAKYRATGLLCQSPGAGVYRAIRVEDNRAVVIKTLDPRLRPAREVERLRAEYELGRSLDIPGTVKPLALDTYRGMPALVLEHFDGTFLEQLLTTTPLPIDRFLALAIGIAAAVEELHRRDLVHSDLKPDNIVVDPVRSEVKLANLGAASKRQRDPRSAETPWFHAGSLPYMSPEQTGRMNRPLDCRTDLYSLGVTFYRMLTGRLPFRASDPLEWIHCHVARRVTPPASLRPSVPAVLSAIVLKLLAKVAEDRYQSARGLRCDLERCLAAWRTRGRIESFPLGEDDLSERPCVPQELYGRERELTALLSALDAVVETGAPGVVAVSGYSGVGKSSLVHKLQRPIVQARGFFLSGKFDQYQRGIPYATISQAFRALVRDILAEPEARVAEWRGRLTAALGLNARLIVDVIPELALIVGEQPPVSELSGSETQSRFHLVFRQFLGVFAAREHPVALFLDDLQWVDPASLELLAHLVTHPDVHHFLWIGAYRDNEVGAAHPLMSALARVRRAGVSVRDIVLAPLSEEHVEALVTATFGGRVQDARQLARLVHDKTAGNPFFALQFLSMLHQEGLVALDVSSGRWSADIPRIRVKASTNNVAELMVRTLRRLATPAREALKLAACLGGVTEVGLLAALADRPEEELHQDLGPAVRSGLVLRDGDAYRFAHDRVQEAAFSLIPAEAQAEVHLRIGRLLLARLSREELDARVFEVASHFEQGGHLLARADEKVRVAELHLAAGRKAKASTAYAAATRYFSAGIGLLGPDVWEARHSLAFSLGFGRAECEYLQGHFDASESQFAALFEHAQTRRERAEIRRVEVDLFTSRQELSTAVERGIDGLRLLGVQLSAHPTRAEVRRELQSLWDEVGGRRIEDLIDLPPLTEPDMRAALGILAVLFAPALNTDPELPFLCYCRMVEISLRHGNGEGSALGYAYFGMVLGPQFGRYREGYQFGKLGYDLAERRGLIAHRAKLHCIFGDCICFWTRHLRGALRYLEVAFQAALQTGDLTFACYCCNHYVADLLVLGEPLDQIERETESRLEFTRNANFAGSSEVLVGILRLVRNLQGRTESFSSFSEAGFDDAAYQAKMDESPWTVVKCWYYIMKLQARFLSGDYVAALAAGDRAAPILWCSLAHIQEPEYWYYYALALAADVSHAPPERQLEALGVLARHQAKLAEWAATCPENFSHKHALVSAEIARLEGRERDALHNYDRAIRGAREHGFGQNQAIADELLARYYRDRGLLMLAETHLRAARAGYVQWGAHGKVRQLDELEPRLSEGRALAGDEADAVTADRIDLLAVTKASQSISSEIVQEKLLRRLLGVVLEQSGANTAHLIRIRGGEWSLEASATLDESGMRADLQRRGAEALARLVPTSIVQYVHRTGERVLLDDARADPGRFGLDEYVRTVHPRSLLCVPIRRRGAVQDVLYLENSLVTSAFRSEQLTVLELLASQAAISLENATLLAQEQAARQAAEEDHRRAAFLGDASKLLGESLDYEEVLHRLADLCVRTFADWCAIDIVEDGEIRRLTSRPPDPTKAALLEELRTRYPPRMDSNHPSAHVIRTGTPLRVDMSDDYVARYTVDEGHARLLRALVAEAGIVAPLLAGSRILGAITLASWRPGFRYVAADLDLLVELARRAGIAIDNARLYLQAQAALRLRDEFLSVASHELRTPMTSLTLALQTIVKAAPGGKPLDPQIAGKLLDLAIRQSGRMNRLIGDLLDVSRIETWQLALTLAEVELTALVREVVARFQPDLARSGSSVSIAAEGPVVGRWDRSRLEQVVSNILSNAAKFGAGAPIEIAVGRADDLARVTITDHGIGIDPARLTRIFDRFERGVSAQNYGGLGLGLYIARRIVEGHCGSIRVTSTPGAGSTFTVELPCPRPTPAETHDGGCSS</sequence>
<accession>A0ABY7GT97</accession>
<dbReference type="InterPro" id="IPR027417">
    <property type="entry name" value="P-loop_NTPase"/>
</dbReference>
<name>A0ABY7GT97_9BACT</name>
<evidence type="ECO:0000256" key="2">
    <source>
        <dbReference type="ARBA" id="ARBA00012438"/>
    </source>
</evidence>
<dbReference type="Gene3D" id="3.40.50.300">
    <property type="entry name" value="P-loop containing nucleotide triphosphate hydrolases"/>
    <property type="match status" value="1"/>
</dbReference>
<dbReference type="Pfam" id="PF13185">
    <property type="entry name" value="GAF_2"/>
    <property type="match status" value="1"/>
</dbReference>
<dbReference type="Pfam" id="PF13191">
    <property type="entry name" value="AAA_16"/>
    <property type="match status" value="1"/>
</dbReference>
<dbReference type="InterPro" id="IPR041664">
    <property type="entry name" value="AAA_16"/>
</dbReference>
<dbReference type="Pfam" id="PF00069">
    <property type="entry name" value="Pkinase"/>
    <property type="match status" value="1"/>
</dbReference>
<keyword evidence="3" id="KW-0597">Phosphoprotein</keyword>
<dbReference type="SUPFAM" id="SSF55874">
    <property type="entry name" value="ATPase domain of HSP90 chaperone/DNA topoisomerase II/histidine kinase"/>
    <property type="match status" value="1"/>
</dbReference>
<evidence type="ECO:0000259" key="4">
    <source>
        <dbReference type="PROSITE" id="PS50011"/>
    </source>
</evidence>
<dbReference type="Gene3D" id="1.10.510.10">
    <property type="entry name" value="Transferase(Phosphotransferase) domain 1"/>
    <property type="match status" value="1"/>
</dbReference>
<dbReference type="SUPFAM" id="SSF47384">
    <property type="entry name" value="Homodimeric domain of signal transducing histidine kinase"/>
    <property type="match status" value="1"/>
</dbReference>
<dbReference type="Gene3D" id="3.30.565.10">
    <property type="entry name" value="Histidine kinase-like ATPase, C-terminal domain"/>
    <property type="match status" value="1"/>
</dbReference>
<gene>
    <name evidence="6" type="ORF">O0S08_28145</name>
</gene>
<dbReference type="EC" id="2.7.13.3" evidence="2"/>
<dbReference type="PROSITE" id="PS50109">
    <property type="entry name" value="HIS_KIN"/>
    <property type="match status" value="1"/>
</dbReference>
<dbReference type="Proteomes" id="UP001164459">
    <property type="component" value="Chromosome"/>
</dbReference>
<dbReference type="Gene3D" id="1.10.287.130">
    <property type="match status" value="1"/>
</dbReference>
<dbReference type="InterPro" id="IPR005467">
    <property type="entry name" value="His_kinase_dom"/>
</dbReference>
<keyword evidence="6" id="KW-0418">Kinase</keyword>
<dbReference type="PROSITE" id="PS00108">
    <property type="entry name" value="PROTEIN_KINASE_ST"/>
    <property type="match status" value="1"/>
</dbReference>
<dbReference type="Gene3D" id="3.30.450.40">
    <property type="match status" value="2"/>
</dbReference>
<evidence type="ECO:0000313" key="6">
    <source>
        <dbReference type="EMBL" id="WAS90084.1"/>
    </source>
</evidence>
<dbReference type="GO" id="GO:0016301">
    <property type="term" value="F:kinase activity"/>
    <property type="evidence" value="ECO:0007669"/>
    <property type="project" value="UniProtKB-KW"/>
</dbReference>
<dbReference type="SUPFAM" id="SSF52540">
    <property type="entry name" value="P-loop containing nucleoside triphosphate hydrolases"/>
    <property type="match status" value="1"/>
</dbReference>
<dbReference type="InterPro" id="IPR003594">
    <property type="entry name" value="HATPase_dom"/>
</dbReference>
<dbReference type="InterPro" id="IPR003661">
    <property type="entry name" value="HisK_dim/P_dom"/>
</dbReference>
<evidence type="ECO:0000259" key="5">
    <source>
        <dbReference type="PROSITE" id="PS50109"/>
    </source>
</evidence>
<dbReference type="EMBL" id="CP114040">
    <property type="protein sequence ID" value="WAS90084.1"/>
    <property type="molecule type" value="Genomic_DNA"/>
</dbReference>
<organism evidence="6 7">
    <name type="scientific">Nannocystis punicea</name>
    <dbReference type="NCBI Taxonomy" id="2995304"/>
    <lineage>
        <taxon>Bacteria</taxon>
        <taxon>Pseudomonadati</taxon>
        <taxon>Myxococcota</taxon>
        <taxon>Polyangia</taxon>
        <taxon>Nannocystales</taxon>
        <taxon>Nannocystaceae</taxon>
        <taxon>Nannocystis</taxon>
    </lineage>
</organism>
<dbReference type="InterPro" id="IPR004358">
    <property type="entry name" value="Sig_transdc_His_kin-like_C"/>
</dbReference>
<dbReference type="CDD" id="cd00082">
    <property type="entry name" value="HisKA"/>
    <property type="match status" value="1"/>
</dbReference>
<dbReference type="InterPro" id="IPR036097">
    <property type="entry name" value="HisK_dim/P_sf"/>
</dbReference>
<dbReference type="SUPFAM" id="SSF56112">
    <property type="entry name" value="Protein kinase-like (PK-like)"/>
    <property type="match status" value="1"/>
</dbReference>
<keyword evidence="7" id="KW-1185">Reference proteome</keyword>
<evidence type="ECO:0000256" key="3">
    <source>
        <dbReference type="ARBA" id="ARBA00022553"/>
    </source>
</evidence>
<dbReference type="PANTHER" id="PTHR43642">
    <property type="entry name" value="HYBRID SIGNAL TRANSDUCTION HISTIDINE KINASE G"/>
    <property type="match status" value="1"/>
</dbReference>
<dbReference type="InterPro" id="IPR053159">
    <property type="entry name" value="Hybrid_Histidine_Kinase"/>
</dbReference>
<feature type="domain" description="Protein kinase" evidence="4">
    <location>
        <begin position="24"/>
        <end position="287"/>
    </location>
</feature>
<comment type="catalytic activity">
    <reaction evidence="1">
        <text>ATP + protein L-histidine = ADP + protein N-phospho-L-histidine.</text>
        <dbReference type="EC" id="2.7.13.3"/>
    </reaction>
</comment>
<dbReference type="PROSITE" id="PS50011">
    <property type="entry name" value="PROTEIN_KINASE_DOM"/>
    <property type="match status" value="1"/>
</dbReference>
<dbReference type="SUPFAM" id="SSF55781">
    <property type="entry name" value="GAF domain-like"/>
    <property type="match status" value="2"/>
</dbReference>
<dbReference type="PANTHER" id="PTHR43642:SF1">
    <property type="entry name" value="HYBRID SIGNAL TRANSDUCTION HISTIDINE KINASE G"/>
    <property type="match status" value="1"/>
</dbReference>
<keyword evidence="6" id="KW-0808">Transferase</keyword>
<dbReference type="InterPro" id="IPR011009">
    <property type="entry name" value="Kinase-like_dom_sf"/>
</dbReference>
<dbReference type="InterPro" id="IPR029016">
    <property type="entry name" value="GAF-like_dom_sf"/>
</dbReference>
<reference evidence="6" key="1">
    <citation type="submission" date="2022-11" db="EMBL/GenBank/DDBJ databases">
        <title>Minimal conservation of predation-associated metabolite biosynthetic gene clusters underscores biosynthetic potential of Myxococcota including descriptions for ten novel species: Archangium lansinium sp. nov., Myxococcus landrumus sp. nov., Nannocystis bai.</title>
        <authorList>
            <person name="Ahearne A."/>
            <person name="Stevens C."/>
            <person name="Dowd S."/>
        </authorList>
    </citation>
    <scope>NUCLEOTIDE SEQUENCE</scope>
    <source>
        <strain evidence="6">Fl3</strain>
    </source>
</reference>
<dbReference type="SMART" id="SM00387">
    <property type="entry name" value="HATPase_c"/>
    <property type="match status" value="1"/>
</dbReference>